<reference evidence="10 11" key="1">
    <citation type="submission" date="2020-03" db="EMBL/GenBank/DDBJ databases">
        <title>Genomic Encyclopedia of Type Strains, Phase IV (KMG-IV): sequencing the most valuable type-strain genomes for metagenomic binning, comparative biology and taxonomic classification.</title>
        <authorList>
            <person name="Goeker M."/>
        </authorList>
    </citation>
    <scope>NUCLEOTIDE SEQUENCE [LARGE SCALE GENOMIC DNA]</scope>
    <source>
        <strain evidence="10 11">DSM 19867</strain>
    </source>
</reference>
<dbReference type="CDD" id="cd01164">
    <property type="entry name" value="FruK_PfkB_like"/>
    <property type="match status" value="1"/>
</dbReference>
<evidence type="ECO:0000256" key="3">
    <source>
        <dbReference type="ARBA" id="ARBA00022741"/>
    </source>
</evidence>
<name>A0A846MW66_9PROT</name>
<accession>A0A846MW66</accession>
<dbReference type="FunFam" id="3.40.1190.20:FF:000001">
    <property type="entry name" value="Phosphofructokinase"/>
    <property type="match status" value="1"/>
</dbReference>
<keyword evidence="4 8" id="KW-0418">Kinase</keyword>
<evidence type="ECO:0000256" key="8">
    <source>
        <dbReference type="RuleBase" id="RU369061"/>
    </source>
</evidence>
<dbReference type="PANTHER" id="PTHR46566:SF5">
    <property type="entry name" value="1-PHOSPHOFRUCTOKINASE"/>
    <property type="match status" value="1"/>
</dbReference>
<keyword evidence="5 8" id="KW-0067">ATP-binding</keyword>
<evidence type="ECO:0000256" key="2">
    <source>
        <dbReference type="ARBA" id="ARBA00022679"/>
    </source>
</evidence>
<comment type="similarity">
    <text evidence="1 7 8">Belongs to the carbohydrate kinase PfkB family.</text>
</comment>
<dbReference type="Proteomes" id="UP000570514">
    <property type="component" value="Unassembled WGS sequence"/>
</dbReference>
<dbReference type="InterPro" id="IPR002173">
    <property type="entry name" value="Carboh/pur_kinase_PfkB_CS"/>
</dbReference>
<organism evidence="10 11">
    <name type="scientific">Rhizomicrobium palustre</name>
    <dbReference type="NCBI Taxonomy" id="189966"/>
    <lineage>
        <taxon>Bacteria</taxon>
        <taxon>Pseudomonadati</taxon>
        <taxon>Pseudomonadota</taxon>
        <taxon>Alphaproteobacteria</taxon>
        <taxon>Micropepsales</taxon>
        <taxon>Micropepsaceae</taxon>
        <taxon>Rhizomicrobium</taxon>
    </lineage>
</organism>
<dbReference type="PIRSF" id="PIRSF000535">
    <property type="entry name" value="1PFK/6PFK/LacC"/>
    <property type="match status" value="1"/>
</dbReference>
<dbReference type="GO" id="GO:0005524">
    <property type="term" value="F:ATP binding"/>
    <property type="evidence" value="ECO:0007669"/>
    <property type="project" value="UniProtKB-UniRule"/>
</dbReference>
<keyword evidence="3 8" id="KW-0547">Nucleotide-binding</keyword>
<evidence type="ECO:0000256" key="5">
    <source>
        <dbReference type="ARBA" id="ARBA00022840"/>
    </source>
</evidence>
<dbReference type="PANTHER" id="PTHR46566">
    <property type="entry name" value="1-PHOSPHOFRUCTOKINASE-RELATED"/>
    <property type="match status" value="1"/>
</dbReference>
<evidence type="ECO:0000256" key="1">
    <source>
        <dbReference type="ARBA" id="ARBA00010688"/>
    </source>
</evidence>
<gene>
    <name evidence="10" type="ORF">FHS83_000719</name>
</gene>
<feature type="domain" description="Carbohydrate kinase PfkB" evidence="9">
    <location>
        <begin position="11"/>
        <end position="291"/>
    </location>
</feature>
<keyword evidence="2 7" id="KW-0808">Transferase</keyword>
<dbReference type="GO" id="GO:0005829">
    <property type="term" value="C:cytosol"/>
    <property type="evidence" value="ECO:0007669"/>
    <property type="project" value="TreeGrafter"/>
</dbReference>
<evidence type="ECO:0000313" key="10">
    <source>
        <dbReference type="EMBL" id="NIK87401.1"/>
    </source>
</evidence>
<comment type="catalytic activity">
    <reaction evidence="6 8">
        <text>beta-D-fructose 1-phosphate + ATP = beta-D-fructose 1,6-bisphosphate + ADP + H(+)</text>
        <dbReference type="Rhea" id="RHEA:14213"/>
        <dbReference type="ChEBI" id="CHEBI:15378"/>
        <dbReference type="ChEBI" id="CHEBI:30616"/>
        <dbReference type="ChEBI" id="CHEBI:32966"/>
        <dbReference type="ChEBI" id="CHEBI:138881"/>
        <dbReference type="ChEBI" id="CHEBI:456216"/>
        <dbReference type="EC" id="2.7.1.56"/>
    </reaction>
</comment>
<dbReference type="GO" id="GO:0016052">
    <property type="term" value="P:carbohydrate catabolic process"/>
    <property type="evidence" value="ECO:0007669"/>
    <property type="project" value="UniProtKB-ARBA"/>
</dbReference>
<protein>
    <recommendedName>
        <fullName evidence="7">Phosphofructokinase</fullName>
    </recommendedName>
</protein>
<dbReference type="InterPro" id="IPR029056">
    <property type="entry name" value="Ribokinase-like"/>
</dbReference>
<keyword evidence="11" id="KW-1185">Reference proteome</keyword>
<dbReference type="EMBL" id="JAASRM010000001">
    <property type="protein sequence ID" value="NIK87401.1"/>
    <property type="molecule type" value="Genomic_DNA"/>
</dbReference>
<dbReference type="InterPro" id="IPR011611">
    <property type="entry name" value="PfkB_dom"/>
</dbReference>
<dbReference type="GO" id="GO:0044281">
    <property type="term" value="P:small molecule metabolic process"/>
    <property type="evidence" value="ECO:0007669"/>
    <property type="project" value="UniProtKB-ARBA"/>
</dbReference>
<evidence type="ECO:0000313" key="11">
    <source>
        <dbReference type="Proteomes" id="UP000570514"/>
    </source>
</evidence>
<dbReference type="InterPro" id="IPR022463">
    <property type="entry name" value="1-PFruKinase"/>
</dbReference>
<dbReference type="InterPro" id="IPR017583">
    <property type="entry name" value="Tagatose/fructose_Pkinase"/>
</dbReference>
<evidence type="ECO:0000259" key="9">
    <source>
        <dbReference type="Pfam" id="PF00294"/>
    </source>
</evidence>
<proteinExistence type="inferred from homology"/>
<evidence type="ECO:0000256" key="6">
    <source>
        <dbReference type="ARBA" id="ARBA00047745"/>
    </source>
</evidence>
<dbReference type="NCBIfam" id="TIGR03828">
    <property type="entry name" value="pfkB"/>
    <property type="match status" value="1"/>
</dbReference>
<dbReference type="Pfam" id="PF00294">
    <property type="entry name" value="PfkB"/>
    <property type="match status" value="1"/>
</dbReference>
<dbReference type="PROSITE" id="PS00583">
    <property type="entry name" value="PFKB_KINASES_1"/>
    <property type="match status" value="1"/>
</dbReference>
<evidence type="ECO:0000256" key="4">
    <source>
        <dbReference type="ARBA" id="ARBA00022777"/>
    </source>
</evidence>
<sequence>MPERIVTVTLNPAIDMTVGLDAFEPGQVHRARSAVTHAGGKGVNVAACLADWGLDVTASGFLGASNADAFEALFRAKNVNDGFLRLQGETRTNVKLAEPGGRTTDINLPGLSFDPALLTRLNDRLLALSPTLIVLSGSLPVGLPSTVWADLATDWEGRGTRVVLDVSGEPLMEALSRPILPFAVKPNRDELAAVMGPIEDDAALLRQARALHAKGIPLVVVSLGSEGAVFVSSEGALYAAPLKVGALSSVGAGDAMVAGLCAALVEEAGLERLARLSTAFAGGKLRKVGPHLPPKQDIEALASAVSISAAEDWAMYSRLI</sequence>
<comment type="caution">
    <text evidence="10">The sequence shown here is derived from an EMBL/GenBank/DDBJ whole genome shotgun (WGS) entry which is preliminary data.</text>
</comment>
<dbReference type="GO" id="GO:0008662">
    <property type="term" value="F:1-phosphofructokinase activity"/>
    <property type="evidence" value="ECO:0007669"/>
    <property type="project" value="UniProtKB-UniRule"/>
</dbReference>
<evidence type="ECO:0000256" key="7">
    <source>
        <dbReference type="PIRNR" id="PIRNR000535"/>
    </source>
</evidence>
<dbReference type="NCBIfam" id="TIGR03168">
    <property type="entry name" value="1-PFK"/>
    <property type="match status" value="1"/>
</dbReference>
<dbReference type="SUPFAM" id="SSF53613">
    <property type="entry name" value="Ribokinase-like"/>
    <property type="match status" value="1"/>
</dbReference>
<comment type="function">
    <text evidence="8">Catalyzes the ATP-dependent phosphorylation of fructose-l-phosphate to fructose-l,6-bisphosphate.</text>
</comment>
<dbReference type="RefSeq" id="WP_167080983.1">
    <property type="nucleotide sequence ID" value="NZ_BAAADC010000001.1"/>
</dbReference>
<dbReference type="AlphaFoldDB" id="A0A846MW66"/>
<dbReference type="Gene3D" id="3.40.1190.20">
    <property type="match status" value="1"/>
</dbReference>